<dbReference type="PANTHER" id="PTHR10414:SF77">
    <property type="entry name" value="CDP-ALCOHOL PHOSPHATIDYLTRANSFERASE FAMILY PROTEIN"/>
    <property type="match status" value="1"/>
</dbReference>
<name>A0A1R0GYK9_9FUNG</name>
<gene>
    <name evidence="7" type="ORF">AYI68_g3918</name>
</gene>
<comment type="caution">
    <text evidence="7">The sequence shown here is derived from an EMBL/GenBank/DDBJ whole genome shotgun (WGS) entry which is preliminary data.</text>
</comment>
<evidence type="ECO:0000256" key="1">
    <source>
        <dbReference type="ARBA" id="ARBA00004370"/>
    </source>
</evidence>
<dbReference type="Proteomes" id="UP000187455">
    <property type="component" value="Unassembled WGS sequence"/>
</dbReference>
<feature type="transmembrane region" description="Helical" evidence="6">
    <location>
        <begin position="327"/>
        <end position="349"/>
    </location>
</feature>
<dbReference type="GO" id="GO:0016020">
    <property type="term" value="C:membrane"/>
    <property type="evidence" value="ECO:0007669"/>
    <property type="project" value="UniProtKB-SubCell"/>
</dbReference>
<dbReference type="InterPro" id="IPR048254">
    <property type="entry name" value="CDP_ALCOHOL_P_TRANSF_CS"/>
</dbReference>
<comment type="similarity">
    <text evidence="2 5">Belongs to the CDP-alcohol phosphatidyltransferase class-I family.</text>
</comment>
<feature type="transmembrane region" description="Helical" evidence="6">
    <location>
        <begin position="265"/>
        <end position="287"/>
    </location>
</feature>
<feature type="transmembrane region" description="Helical" evidence="6">
    <location>
        <begin position="242"/>
        <end position="259"/>
    </location>
</feature>
<protein>
    <submittedName>
        <fullName evidence="7">Putative CDP-alcohol phosphatidyltransferase class-I family protein 3</fullName>
    </submittedName>
</protein>
<dbReference type="Pfam" id="PF01066">
    <property type="entry name" value="CDP-OH_P_transf"/>
    <property type="match status" value="1"/>
</dbReference>
<dbReference type="EMBL" id="LSSL01002040">
    <property type="protein sequence ID" value="OLY81969.1"/>
    <property type="molecule type" value="Genomic_DNA"/>
</dbReference>
<feature type="transmembrane region" description="Helical" evidence="6">
    <location>
        <begin position="163"/>
        <end position="182"/>
    </location>
</feature>
<evidence type="ECO:0000256" key="2">
    <source>
        <dbReference type="ARBA" id="ARBA00010441"/>
    </source>
</evidence>
<comment type="subcellular location">
    <subcellularLocation>
        <location evidence="1">Membrane</location>
    </subcellularLocation>
</comment>
<dbReference type="PANTHER" id="PTHR10414">
    <property type="entry name" value="ETHANOLAMINEPHOSPHOTRANSFERASE"/>
    <property type="match status" value="1"/>
</dbReference>
<evidence type="ECO:0000313" key="8">
    <source>
        <dbReference type="Proteomes" id="UP000187455"/>
    </source>
</evidence>
<dbReference type="PIRSF" id="PIRSF015665">
    <property type="entry name" value="CHOPT"/>
    <property type="match status" value="1"/>
</dbReference>
<evidence type="ECO:0000256" key="3">
    <source>
        <dbReference type="ARBA" id="ARBA00022679"/>
    </source>
</evidence>
<dbReference type="OrthoDB" id="196717at2759"/>
<sequence>MMGLMDKLEQAVQYIMNKLPSGAEYVNEESLKNLKLYKYSAVDKSYLTKYVLSHYWNWAVTLFPLWMAFGLGMWLYSTFDNVDGKQARRTNSSSPLGELFDHGCDALNCTVGVIVQAAAFGTGISMTTLFMAFLTTTTFYLTTWEEYHTGTMYLGYVNGPTEFIVLAVLACFMSGIFGPQIWSTEIVSILPFMESILPTGMSLIQFLLAITFFLVIFVVGGDSIRHAYQASKNNDTPFMPKLLQFIPFFILISSCYLWVSTSKIILAHNHLILFLLTAGTAFGRITSKIILAHLIKGEFPYYTVQMIPLAVGAVLSMFGLFSPITELVFLWTSFVFVMVAYLHWAYLVVDIFCTFLGIQCFSIAYSSPSNL</sequence>
<reference evidence="7 8" key="1">
    <citation type="journal article" date="2016" name="Mol. Biol. Evol.">
        <title>Genome-Wide Survey of Gut Fungi (Harpellales) Reveals the First Horizontally Transferred Ubiquitin Gene from a Mosquito Host.</title>
        <authorList>
            <person name="Wang Y."/>
            <person name="White M.M."/>
            <person name="Kvist S."/>
            <person name="Moncalvo J.M."/>
        </authorList>
    </citation>
    <scope>NUCLEOTIDE SEQUENCE [LARGE SCALE GENOMIC DNA]</scope>
    <source>
        <strain evidence="7 8">ALG-7-W6</strain>
    </source>
</reference>
<dbReference type="InterPro" id="IPR014472">
    <property type="entry name" value="CHOPT"/>
</dbReference>
<dbReference type="GO" id="GO:0016780">
    <property type="term" value="F:phosphotransferase activity, for other substituted phosphate groups"/>
    <property type="evidence" value="ECO:0007669"/>
    <property type="project" value="InterPro"/>
</dbReference>
<dbReference type="InterPro" id="IPR000462">
    <property type="entry name" value="CDP-OH_P_trans"/>
</dbReference>
<feature type="transmembrane region" description="Helical" evidence="6">
    <location>
        <begin position="117"/>
        <end position="142"/>
    </location>
</feature>
<organism evidence="7 8">
    <name type="scientific">Smittium mucronatum</name>
    <dbReference type="NCBI Taxonomy" id="133383"/>
    <lineage>
        <taxon>Eukaryota</taxon>
        <taxon>Fungi</taxon>
        <taxon>Fungi incertae sedis</taxon>
        <taxon>Zoopagomycota</taxon>
        <taxon>Kickxellomycotina</taxon>
        <taxon>Harpellomycetes</taxon>
        <taxon>Harpellales</taxon>
        <taxon>Legeriomycetaceae</taxon>
        <taxon>Smittium</taxon>
    </lineage>
</organism>
<dbReference type="AlphaFoldDB" id="A0A1R0GYK9"/>
<feature type="transmembrane region" description="Helical" evidence="6">
    <location>
        <begin position="55"/>
        <end position="76"/>
    </location>
</feature>
<feature type="transmembrane region" description="Helical" evidence="6">
    <location>
        <begin position="202"/>
        <end position="221"/>
    </location>
</feature>
<evidence type="ECO:0000313" key="7">
    <source>
        <dbReference type="EMBL" id="OLY81969.1"/>
    </source>
</evidence>
<evidence type="ECO:0000256" key="4">
    <source>
        <dbReference type="ARBA" id="ARBA00023136"/>
    </source>
</evidence>
<accession>A0A1R0GYK9</accession>
<keyword evidence="3 5" id="KW-0808">Transferase</keyword>
<dbReference type="STRING" id="133383.A0A1R0GYK9"/>
<dbReference type="InterPro" id="IPR043130">
    <property type="entry name" value="CDP-OH_PTrfase_TM_dom"/>
</dbReference>
<keyword evidence="6" id="KW-0812">Transmembrane</keyword>
<keyword evidence="4 6" id="KW-0472">Membrane</keyword>
<keyword evidence="6" id="KW-1133">Transmembrane helix</keyword>
<dbReference type="PROSITE" id="PS00379">
    <property type="entry name" value="CDP_ALCOHOL_P_TRANSF"/>
    <property type="match status" value="1"/>
</dbReference>
<feature type="transmembrane region" description="Helical" evidence="6">
    <location>
        <begin position="299"/>
        <end position="321"/>
    </location>
</feature>
<evidence type="ECO:0000256" key="6">
    <source>
        <dbReference type="SAM" id="Phobius"/>
    </source>
</evidence>
<keyword evidence="8" id="KW-1185">Reference proteome</keyword>
<proteinExistence type="inferred from homology"/>
<dbReference type="GO" id="GO:0008654">
    <property type="term" value="P:phospholipid biosynthetic process"/>
    <property type="evidence" value="ECO:0007669"/>
    <property type="project" value="InterPro"/>
</dbReference>
<evidence type="ECO:0000256" key="5">
    <source>
        <dbReference type="RuleBase" id="RU003750"/>
    </source>
</evidence>
<dbReference type="Gene3D" id="1.20.120.1760">
    <property type="match status" value="1"/>
</dbReference>